<reference evidence="1 2" key="1">
    <citation type="journal article" date="2019" name="New Phytol.">
        <title>Comparative genomics reveals unique wood-decay strategies and fruiting body development in the Schizophyllaceae.</title>
        <authorList>
            <person name="Almasi E."/>
            <person name="Sahu N."/>
            <person name="Krizsan K."/>
            <person name="Balint B."/>
            <person name="Kovacs G.M."/>
            <person name="Kiss B."/>
            <person name="Cseklye J."/>
            <person name="Drula E."/>
            <person name="Henrissat B."/>
            <person name="Nagy I."/>
            <person name="Chovatia M."/>
            <person name="Adam C."/>
            <person name="LaButti K."/>
            <person name="Lipzen A."/>
            <person name="Riley R."/>
            <person name="Grigoriev I.V."/>
            <person name="Nagy L.G."/>
        </authorList>
    </citation>
    <scope>NUCLEOTIDE SEQUENCE [LARGE SCALE GENOMIC DNA]</scope>
    <source>
        <strain evidence="1 2">NL-1724</strain>
    </source>
</reference>
<organism evidence="1 2">
    <name type="scientific">Schizophyllum amplum</name>
    <dbReference type="NCBI Taxonomy" id="97359"/>
    <lineage>
        <taxon>Eukaryota</taxon>
        <taxon>Fungi</taxon>
        <taxon>Dikarya</taxon>
        <taxon>Basidiomycota</taxon>
        <taxon>Agaricomycotina</taxon>
        <taxon>Agaricomycetes</taxon>
        <taxon>Agaricomycetidae</taxon>
        <taxon>Agaricales</taxon>
        <taxon>Schizophyllaceae</taxon>
        <taxon>Schizophyllum</taxon>
    </lineage>
</organism>
<sequence>MPVPQATLNDLPNELLLPITQQSTHWEQLPPRLSAYGVLSRVNRRLRAFALPHYFSQIRIPTILMDGACTLRPRPLVNLLGLLHSDRWYKRHIRNIQIGRASYPYEVDAGADVQLLRKVVRYAWELLDIDRSSPWNWDLDSFTSFQVGCTPTTIRILSPSRHLTSLSMYWLGPDFPDLSPFPQLETLRLRGTPVLDPTDRGKSVLPCPSLRTLHIRGDVDLPGNFEKDFGELYPGLRVFAAAETTLTVEQALCIMADRKCLEEVSVELGQCRLSNVLDVASGLIDNWTEPMSGLADHHDPVYQSIQNAWRKLRVTAFAFTRQMTRRYPLPSYTVTSLSLKLCDNYAILDDQFTPILEGLPVLDYLDVRHLALSFIPHRCSFSLELVDEVDDLFMAIGRRLSALSSLETFTLTFDLQCRLWLNCVSEEYDEIMDYGQQPSGQAIESAIPHPYLLRHTLLQSNTIDEVEATLGAASQMLGRPVTIDDEDVNLDALWVERHEREFTQIVWGLGRECSKLREFNWYAMDRWPGVSWAWKIGRNKEGGVRCVHGKPSWPGSLRGEPFPFRVLVGQELCAAKSAWRGRH</sequence>
<dbReference type="SUPFAM" id="SSF52047">
    <property type="entry name" value="RNI-like"/>
    <property type="match status" value="1"/>
</dbReference>
<evidence type="ECO:0000313" key="2">
    <source>
        <dbReference type="Proteomes" id="UP000320762"/>
    </source>
</evidence>
<protein>
    <submittedName>
        <fullName evidence="1">Uncharacterized protein</fullName>
    </submittedName>
</protein>
<dbReference type="InterPro" id="IPR032675">
    <property type="entry name" value="LRR_dom_sf"/>
</dbReference>
<comment type="caution">
    <text evidence="1">The sequence shown here is derived from an EMBL/GenBank/DDBJ whole genome shotgun (WGS) entry which is preliminary data.</text>
</comment>
<dbReference type="OrthoDB" id="2780168at2759"/>
<dbReference type="Gene3D" id="3.80.10.10">
    <property type="entry name" value="Ribonuclease Inhibitor"/>
    <property type="match status" value="1"/>
</dbReference>
<evidence type="ECO:0000313" key="1">
    <source>
        <dbReference type="EMBL" id="TRM57887.1"/>
    </source>
</evidence>
<keyword evidence="2" id="KW-1185">Reference proteome</keyword>
<proteinExistence type="predicted"/>
<dbReference type="Proteomes" id="UP000320762">
    <property type="component" value="Unassembled WGS sequence"/>
</dbReference>
<dbReference type="AlphaFoldDB" id="A0A550BZB1"/>
<gene>
    <name evidence="1" type="ORF">BD626DRAFT_634422</name>
</gene>
<name>A0A550BZB1_9AGAR</name>
<dbReference type="EMBL" id="VDMD01000041">
    <property type="protein sequence ID" value="TRM57887.1"/>
    <property type="molecule type" value="Genomic_DNA"/>
</dbReference>
<accession>A0A550BZB1</accession>